<evidence type="ECO:0000313" key="5">
    <source>
        <dbReference type="Proteomes" id="UP000241074"/>
    </source>
</evidence>
<dbReference type="PROSITE" id="PS00061">
    <property type="entry name" value="ADH_SHORT"/>
    <property type="match status" value="1"/>
</dbReference>
<dbReference type="InterPro" id="IPR036291">
    <property type="entry name" value="NAD(P)-bd_dom_sf"/>
</dbReference>
<protein>
    <submittedName>
        <fullName evidence="4">Short chain dehydrogenase</fullName>
    </submittedName>
</protein>
<evidence type="ECO:0000256" key="3">
    <source>
        <dbReference type="RuleBase" id="RU000363"/>
    </source>
</evidence>
<comment type="similarity">
    <text evidence="1 3">Belongs to the short-chain dehydrogenases/reductases (SDR) family.</text>
</comment>
<keyword evidence="2" id="KW-0560">Oxidoreductase</keyword>
<sequence>MSKRALITGAASGLGLALAKRYAQAGYAIAVADLNLDKAEAAVAELGGSGAGHFAVAVDVGHDDSMAALANSVATHWPEGFDVLINNAGVATAGSVADSSLEDWDWVMNINLMGVVRGMKTFVPMFKARKSGLILSTASYAALAGAPNIASYGTSKAAVVAVSEMLRAELVDHGIRVGVICPSFFKTNLLDNARGDQRFKAVAGHLMETSNFTAADVAEYAFQAGEKGQFMIIPTGPERTRWRIKRWFPEYYFKQLMKFTRAMRVKTK</sequence>
<dbReference type="SUPFAM" id="SSF51735">
    <property type="entry name" value="NAD(P)-binding Rossmann-fold domains"/>
    <property type="match status" value="1"/>
</dbReference>
<dbReference type="EMBL" id="CP027860">
    <property type="protein sequence ID" value="AVP99824.1"/>
    <property type="molecule type" value="Genomic_DNA"/>
</dbReference>
<evidence type="ECO:0000256" key="2">
    <source>
        <dbReference type="ARBA" id="ARBA00023002"/>
    </source>
</evidence>
<evidence type="ECO:0000256" key="1">
    <source>
        <dbReference type="ARBA" id="ARBA00006484"/>
    </source>
</evidence>
<dbReference type="Pfam" id="PF00106">
    <property type="entry name" value="adh_short"/>
    <property type="match status" value="1"/>
</dbReference>
<dbReference type="InterPro" id="IPR002347">
    <property type="entry name" value="SDR_fam"/>
</dbReference>
<name>A0A2P1PYC6_9GAMM</name>
<dbReference type="AlphaFoldDB" id="A0A2P1PYC6"/>
<reference evidence="4 5" key="1">
    <citation type="submission" date="2018-03" db="EMBL/GenBank/DDBJ databases">
        <title>Ahniella affigens gen. nov., sp. nov., a gammaproteobacterium isolated from sandy soil near a stream.</title>
        <authorList>
            <person name="Ko Y."/>
            <person name="Kim J.-H."/>
        </authorList>
    </citation>
    <scope>NUCLEOTIDE SEQUENCE [LARGE SCALE GENOMIC DNA]</scope>
    <source>
        <strain evidence="4 5">D13</strain>
    </source>
</reference>
<gene>
    <name evidence="4" type="ORF">C7S18_22770</name>
</gene>
<dbReference type="KEGG" id="xba:C7S18_22770"/>
<organism evidence="4 5">
    <name type="scientific">Ahniella affigens</name>
    <dbReference type="NCBI Taxonomy" id="2021234"/>
    <lineage>
        <taxon>Bacteria</taxon>
        <taxon>Pseudomonadati</taxon>
        <taxon>Pseudomonadota</taxon>
        <taxon>Gammaproteobacteria</taxon>
        <taxon>Lysobacterales</taxon>
        <taxon>Rhodanobacteraceae</taxon>
        <taxon>Ahniella</taxon>
    </lineage>
</organism>
<dbReference type="RefSeq" id="WP_106893743.1">
    <property type="nucleotide sequence ID" value="NZ_CP027860.1"/>
</dbReference>
<dbReference type="GO" id="GO:0016020">
    <property type="term" value="C:membrane"/>
    <property type="evidence" value="ECO:0007669"/>
    <property type="project" value="TreeGrafter"/>
</dbReference>
<dbReference type="CDD" id="cd05233">
    <property type="entry name" value="SDR_c"/>
    <property type="match status" value="1"/>
</dbReference>
<dbReference type="PANTHER" id="PTHR44196:SF1">
    <property type="entry name" value="DEHYDROGENASE_REDUCTASE SDR FAMILY MEMBER 7B"/>
    <property type="match status" value="1"/>
</dbReference>
<keyword evidence="5" id="KW-1185">Reference proteome</keyword>
<dbReference type="PRINTS" id="PR00080">
    <property type="entry name" value="SDRFAMILY"/>
</dbReference>
<evidence type="ECO:0000313" key="4">
    <source>
        <dbReference type="EMBL" id="AVP99824.1"/>
    </source>
</evidence>
<dbReference type="OrthoDB" id="9810734at2"/>
<dbReference type="InterPro" id="IPR020904">
    <property type="entry name" value="Sc_DH/Rdtase_CS"/>
</dbReference>
<dbReference type="Proteomes" id="UP000241074">
    <property type="component" value="Chromosome"/>
</dbReference>
<dbReference type="PANTHER" id="PTHR44196">
    <property type="entry name" value="DEHYDROGENASE/REDUCTASE SDR FAMILY MEMBER 7B"/>
    <property type="match status" value="1"/>
</dbReference>
<dbReference type="Gene3D" id="3.40.50.720">
    <property type="entry name" value="NAD(P)-binding Rossmann-like Domain"/>
    <property type="match status" value="1"/>
</dbReference>
<accession>A0A2P1PYC6</accession>
<proteinExistence type="inferred from homology"/>
<reference evidence="4 5" key="2">
    <citation type="submission" date="2018-03" db="EMBL/GenBank/DDBJ databases">
        <authorList>
            <person name="Keele B.F."/>
        </authorList>
    </citation>
    <scope>NUCLEOTIDE SEQUENCE [LARGE SCALE GENOMIC DNA]</scope>
    <source>
        <strain evidence="4 5">D13</strain>
    </source>
</reference>
<dbReference type="PRINTS" id="PR00081">
    <property type="entry name" value="GDHRDH"/>
</dbReference>
<dbReference type="GO" id="GO:0016491">
    <property type="term" value="F:oxidoreductase activity"/>
    <property type="evidence" value="ECO:0007669"/>
    <property type="project" value="UniProtKB-KW"/>
</dbReference>